<dbReference type="Pfam" id="PF00282">
    <property type="entry name" value="Pyridoxal_deC"/>
    <property type="match status" value="1"/>
</dbReference>
<evidence type="ECO:0000256" key="5">
    <source>
        <dbReference type="ARBA" id="ARBA00023239"/>
    </source>
</evidence>
<evidence type="ECO:0000313" key="9">
    <source>
        <dbReference type="Proteomes" id="UP001187531"/>
    </source>
</evidence>
<dbReference type="CDD" id="cd06450">
    <property type="entry name" value="DOPA_deC_like"/>
    <property type="match status" value="1"/>
</dbReference>
<dbReference type="InterPro" id="IPR015421">
    <property type="entry name" value="PyrdxlP-dep_Trfase_major"/>
</dbReference>
<dbReference type="SUPFAM" id="SSF53383">
    <property type="entry name" value="PLP-dependent transferases"/>
    <property type="match status" value="1"/>
</dbReference>
<proteinExistence type="inferred from homology"/>
<evidence type="ECO:0000256" key="4">
    <source>
        <dbReference type="ARBA" id="ARBA00022898"/>
    </source>
</evidence>
<sequence length="490" mass="55898">MIKMFKSQPNKHKHETFFREILDQLLLGAVFDGIDRSAPVLRWKNPDELSKLISLELPKKPQTLEEVKEFLLNVVHYSVKTGHPHFVNQLFSSLDPFGLIGQIVTDTLNPSVYTYEVAPVFTLLEMELLKEMRSIIGWEKGDGVFCPGGSFANFYGISCARYRFSPDIKEEGLSGRKLVLFTSVDAHYSVKKGTFLLGIGTKNLVLIRTDKQGRMDPTDLEMRIKESIDKDLEPFAVVATAGTTVLGAFDPILPIANICSKYRLWLHVDAAWGGGALMSQKHRWLLRGVARADSITWNPHKLLAAPQQCSVFLTKHESILQDSNSASATYLFQKDKFYDTKWDVGDKYLQCGRRADVLKLWTMWIGKGSEGLEEHVNTLFDVAKATVDEIKSRPENFKLVLTTPEFVNVCFWYIPKRLQGQENSLDYNENLHKIAPKIKERMIKEGTMMVTYQPLGTRPNFFRLVYQNSELTCHDATFFLDEIDRLGRDL</sequence>
<keyword evidence="5 7" id="KW-0456">Lyase</keyword>
<evidence type="ECO:0000256" key="3">
    <source>
        <dbReference type="ARBA" id="ARBA00022793"/>
    </source>
</evidence>
<dbReference type="InterPro" id="IPR002129">
    <property type="entry name" value="PyrdxlP-dep_de-COase"/>
</dbReference>
<evidence type="ECO:0000256" key="2">
    <source>
        <dbReference type="ARBA" id="ARBA00009533"/>
    </source>
</evidence>
<evidence type="ECO:0000256" key="1">
    <source>
        <dbReference type="ARBA" id="ARBA00001933"/>
    </source>
</evidence>
<comment type="cofactor">
    <cofactor evidence="1 6 7">
        <name>pyridoxal 5'-phosphate</name>
        <dbReference type="ChEBI" id="CHEBI:597326"/>
    </cofactor>
</comment>
<dbReference type="GO" id="GO:0016831">
    <property type="term" value="F:carboxy-lyase activity"/>
    <property type="evidence" value="ECO:0007669"/>
    <property type="project" value="UniProtKB-KW"/>
</dbReference>
<evidence type="ECO:0000256" key="6">
    <source>
        <dbReference type="PIRSR" id="PIRSR602129-50"/>
    </source>
</evidence>
<dbReference type="GO" id="GO:0019752">
    <property type="term" value="P:carboxylic acid metabolic process"/>
    <property type="evidence" value="ECO:0007669"/>
    <property type="project" value="InterPro"/>
</dbReference>
<reference evidence="8" key="1">
    <citation type="submission" date="2023-07" db="EMBL/GenBank/DDBJ databases">
        <title>Chromosome-level genome assembly of Artemia franciscana.</title>
        <authorList>
            <person name="Jo E."/>
        </authorList>
    </citation>
    <scope>NUCLEOTIDE SEQUENCE</scope>
    <source>
        <tissue evidence="8">Whole body</tissue>
    </source>
</reference>
<gene>
    <name evidence="8" type="ORF">QYM36_015579</name>
</gene>
<dbReference type="Proteomes" id="UP001187531">
    <property type="component" value="Unassembled WGS sequence"/>
</dbReference>
<keyword evidence="9" id="KW-1185">Reference proteome</keyword>
<organism evidence="8 9">
    <name type="scientific">Artemia franciscana</name>
    <name type="common">Brine shrimp</name>
    <name type="synonym">Artemia sanfranciscana</name>
    <dbReference type="NCBI Taxonomy" id="6661"/>
    <lineage>
        <taxon>Eukaryota</taxon>
        <taxon>Metazoa</taxon>
        <taxon>Ecdysozoa</taxon>
        <taxon>Arthropoda</taxon>
        <taxon>Crustacea</taxon>
        <taxon>Branchiopoda</taxon>
        <taxon>Anostraca</taxon>
        <taxon>Artemiidae</taxon>
        <taxon>Artemia</taxon>
    </lineage>
</organism>
<comment type="similarity">
    <text evidence="2 7">Belongs to the group II decarboxylase family.</text>
</comment>
<dbReference type="AlphaFoldDB" id="A0AA88HCQ2"/>
<evidence type="ECO:0000313" key="8">
    <source>
        <dbReference type="EMBL" id="KAK2707944.1"/>
    </source>
</evidence>
<name>A0AA88HCQ2_ARTSF</name>
<comment type="caution">
    <text evidence="8">The sequence shown here is derived from an EMBL/GenBank/DDBJ whole genome shotgun (WGS) entry which is preliminary data.</text>
</comment>
<dbReference type="PANTHER" id="PTHR45677">
    <property type="entry name" value="GLUTAMATE DECARBOXYLASE-RELATED"/>
    <property type="match status" value="1"/>
</dbReference>
<dbReference type="GO" id="GO:0030170">
    <property type="term" value="F:pyridoxal phosphate binding"/>
    <property type="evidence" value="ECO:0007669"/>
    <property type="project" value="InterPro"/>
</dbReference>
<dbReference type="EMBL" id="JAVRJZ010000019">
    <property type="protein sequence ID" value="KAK2707944.1"/>
    <property type="molecule type" value="Genomic_DNA"/>
</dbReference>
<feature type="modified residue" description="N6-(pyridoxal phosphate)lysine" evidence="6">
    <location>
        <position position="301"/>
    </location>
</feature>
<dbReference type="GO" id="GO:0005737">
    <property type="term" value="C:cytoplasm"/>
    <property type="evidence" value="ECO:0007669"/>
    <property type="project" value="TreeGrafter"/>
</dbReference>
<protein>
    <recommendedName>
        <fullName evidence="10">Cysteine sulfinic acid decarboxylase</fullName>
    </recommendedName>
</protein>
<evidence type="ECO:0008006" key="10">
    <source>
        <dbReference type="Google" id="ProtNLM"/>
    </source>
</evidence>
<accession>A0AA88HCQ2</accession>
<keyword evidence="3" id="KW-0210">Decarboxylase</keyword>
<dbReference type="Gene3D" id="3.90.1150.170">
    <property type="match status" value="1"/>
</dbReference>
<keyword evidence="4 6" id="KW-0663">Pyridoxal phosphate</keyword>
<evidence type="ECO:0000256" key="7">
    <source>
        <dbReference type="RuleBase" id="RU000382"/>
    </source>
</evidence>
<dbReference type="Gene3D" id="3.40.640.10">
    <property type="entry name" value="Type I PLP-dependent aspartate aminotransferase-like (Major domain)"/>
    <property type="match status" value="1"/>
</dbReference>
<dbReference type="InterPro" id="IPR015424">
    <property type="entry name" value="PyrdxlP-dep_Trfase"/>
</dbReference>
<dbReference type="PANTHER" id="PTHR45677:SF12">
    <property type="entry name" value="BLACK, ISOFORM A"/>
    <property type="match status" value="1"/>
</dbReference>